<feature type="transmembrane region" description="Helical" evidence="1">
    <location>
        <begin position="204"/>
        <end position="221"/>
    </location>
</feature>
<feature type="transmembrane region" description="Helical" evidence="1">
    <location>
        <begin position="473"/>
        <end position="492"/>
    </location>
</feature>
<dbReference type="InterPro" id="IPR002656">
    <property type="entry name" value="Acyl_transf_3_dom"/>
</dbReference>
<feature type="domain" description="Acyltransferase 3" evidence="2">
    <location>
        <begin position="15"/>
        <end position="321"/>
    </location>
</feature>
<dbReference type="GO" id="GO:0016746">
    <property type="term" value="F:acyltransferase activity"/>
    <property type="evidence" value="ECO:0007669"/>
    <property type="project" value="UniProtKB-KW"/>
</dbReference>
<organism evidence="3 4">
    <name type="scientific">Lachnospira intestinalis</name>
    <dbReference type="NCBI Taxonomy" id="3133158"/>
    <lineage>
        <taxon>Bacteria</taxon>
        <taxon>Bacillati</taxon>
        <taxon>Bacillota</taxon>
        <taxon>Clostridia</taxon>
        <taxon>Lachnospirales</taxon>
        <taxon>Lachnospiraceae</taxon>
        <taxon>Lachnospira</taxon>
    </lineage>
</organism>
<reference evidence="3" key="1">
    <citation type="submission" date="2024-03" db="EMBL/GenBank/DDBJ databases">
        <title>Human intestinal bacterial collection.</title>
        <authorList>
            <person name="Pauvert C."/>
            <person name="Hitch T.C.A."/>
            <person name="Clavel T."/>
        </authorList>
    </citation>
    <scope>NUCLEOTIDE SEQUENCE [LARGE SCALE GENOMIC DNA]</scope>
    <source>
        <strain evidence="3">CLA-AA-H89B</strain>
    </source>
</reference>
<dbReference type="InterPro" id="IPR052734">
    <property type="entry name" value="Nod_factor_acetyltransferase"/>
</dbReference>
<evidence type="ECO:0000259" key="2">
    <source>
        <dbReference type="Pfam" id="PF01757"/>
    </source>
</evidence>
<name>A0ABV1H7H7_9FIRM</name>
<evidence type="ECO:0000313" key="4">
    <source>
        <dbReference type="Proteomes" id="UP001546774"/>
    </source>
</evidence>
<dbReference type="PANTHER" id="PTHR37312:SF1">
    <property type="entry name" value="MEMBRANE-BOUND ACYLTRANSFERASE YKRP-RELATED"/>
    <property type="match status" value="1"/>
</dbReference>
<feature type="transmembrane region" description="Helical" evidence="1">
    <location>
        <begin position="151"/>
        <end position="170"/>
    </location>
</feature>
<keyword evidence="1" id="KW-0812">Transmembrane</keyword>
<gene>
    <name evidence="3" type="ORF">WMO37_09975</name>
</gene>
<dbReference type="Pfam" id="PF01757">
    <property type="entry name" value="Acyl_transf_3"/>
    <property type="match status" value="2"/>
</dbReference>
<evidence type="ECO:0000313" key="3">
    <source>
        <dbReference type="EMBL" id="MEQ2555332.1"/>
    </source>
</evidence>
<accession>A0ABV1H7H7</accession>
<protein>
    <submittedName>
        <fullName evidence="3">Acyltransferase family protein</fullName>
    </submittedName>
</protein>
<keyword evidence="1" id="KW-0472">Membrane</keyword>
<evidence type="ECO:0000256" key="1">
    <source>
        <dbReference type="SAM" id="Phobius"/>
    </source>
</evidence>
<dbReference type="Proteomes" id="UP001546774">
    <property type="component" value="Unassembled WGS sequence"/>
</dbReference>
<feature type="transmembrane region" description="Helical" evidence="1">
    <location>
        <begin position="308"/>
        <end position="331"/>
    </location>
</feature>
<keyword evidence="3" id="KW-0012">Acyltransferase</keyword>
<feature type="transmembrane region" description="Helical" evidence="1">
    <location>
        <begin position="37"/>
        <end position="54"/>
    </location>
</feature>
<proteinExistence type="predicted"/>
<feature type="transmembrane region" description="Helical" evidence="1">
    <location>
        <begin position="414"/>
        <end position="435"/>
    </location>
</feature>
<keyword evidence="1" id="KW-1133">Transmembrane helix</keyword>
<dbReference type="EMBL" id="JBBMFS010000008">
    <property type="protein sequence ID" value="MEQ2555332.1"/>
    <property type="molecule type" value="Genomic_DNA"/>
</dbReference>
<feature type="transmembrane region" description="Helical" evidence="1">
    <location>
        <begin position="126"/>
        <end position="144"/>
    </location>
</feature>
<feature type="transmembrane region" description="Helical" evidence="1">
    <location>
        <begin position="504"/>
        <end position="520"/>
    </location>
</feature>
<feature type="transmembrane region" description="Helical" evidence="1">
    <location>
        <begin position="653"/>
        <end position="673"/>
    </location>
</feature>
<keyword evidence="4" id="KW-1185">Reference proteome</keyword>
<feature type="transmembrane region" description="Helical" evidence="1">
    <location>
        <begin position="74"/>
        <end position="91"/>
    </location>
</feature>
<feature type="transmembrane region" description="Helical" evidence="1">
    <location>
        <begin position="622"/>
        <end position="641"/>
    </location>
</feature>
<feature type="transmembrane region" description="Helical" evidence="1">
    <location>
        <begin position="559"/>
        <end position="576"/>
    </location>
</feature>
<feature type="transmembrane region" description="Helical" evidence="1">
    <location>
        <begin position="382"/>
        <end position="402"/>
    </location>
</feature>
<feature type="transmembrane region" description="Helical" evidence="1">
    <location>
        <begin position="12"/>
        <end position="30"/>
    </location>
</feature>
<dbReference type="PANTHER" id="PTHR37312">
    <property type="entry name" value="MEMBRANE-BOUND ACYLTRANSFERASE YKRP-RELATED"/>
    <property type="match status" value="1"/>
</dbReference>
<feature type="transmembrane region" description="Helical" evidence="1">
    <location>
        <begin position="233"/>
        <end position="254"/>
    </location>
</feature>
<sequence>MDKLDSKPLFNIVSGITILCIIVGSQWYLCPDIITRIIFTFHIPVLFIISGYFLEIKSTRQTLLYTFRTLMIPYFITCAVIIAIMAVRIFFTGSGFTESFHELLLWVWAAFYGSGVDYFTPAYIRMIGSLCFLPALFFAVNITHLCLRTRYAVIGIVLTALAGFATSRIFWLPYSIQTAMTGTIFVFCGFMLREKNILARLKEAPFIPAVCFVLSAVYIAKGGGRLFMVNNNYGYGIWDWLAAFCACIFLFYAAMLIEQHCPRLTALGNRIGSHFMLIFCLHLTELNCFPWSSLLICFNEHRITNTYVQSVLFFVIHILLITGGLLIYLLLRRLHPAGHGKNTLTTESGAAPVSKRVEWVDMAKGTCILLMLYAHMPIDSNIRQIIFSFHMPAFMLLSGYFTKNCSWKHFFKSTWKGLLLPYFGIEVLVAFVRVWRQWLYVGISMDTTVSLLRMQAKIALFGMSYSSSVFTDIGSVFVIWFVICLFFARMLFIAILKLSREKEALTCILVAAVTITGWYIGTHVAFLPESFDVSMTAAAFIYAGYLLNKYSVWQYLKRYPLSIVLTGCIWLLQIQKGGIELSIRSYPLFPLSLAGAVCGTVILCLCCQMLSRYTIPTAVLKFFGRNSLAVLGIHCIEAQFIHWEGLLLNADVFMQFLMRMICICATLVLWIAIKTFFQSVILKTAR</sequence>
<feature type="transmembrane region" description="Helical" evidence="1">
    <location>
        <begin position="588"/>
        <end position="610"/>
    </location>
</feature>
<feature type="domain" description="Acyltransferase 3" evidence="2">
    <location>
        <begin position="358"/>
        <end position="673"/>
    </location>
</feature>
<keyword evidence="3" id="KW-0808">Transferase</keyword>
<comment type="caution">
    <text evidence="3">The sequence shown here is derived from an EMBL/GenBank/DDBJ whole genome shotgun (WGS) entry which is preliminary data.</text>
</comment>
<feature type="transmembrane region" description="Helical" evidence="1">
    <location>
        <begin position="275"/>
        <end position="296"/>
    </location>
</feature>
<feature type="transmembrane region" description="Helical" evidence="1">
    <location>
        <begin position="526"/>
        <end position="547"/>
    </location>
</feature>